<dbReference type="GeneID" id="19221575"/>
<dbReference type="Pfam" id="PF10718">
    <property type="entry name" value="Ycf34"/>
    <property type="match status" value="1"/>
</dbReference>
<accession>A0A059SUM3</accession>
<accession>A0A023I7H3</accession>
<name>A0A023I7H3_PYRPE</name>
<dbReference type="InterPro" id="IPR019656">
    <property type="entry name" value="Uncharacterised_Ycf34"/>
</dbReference>
<protein>
    <recommendedName>
        <fullName evidence="3">Ycf34</fullName>
    </recommendedName>
</protein>
<proteinExistence type="predicted"/>
<evidence type="ECO:0008006" key="3">
    <source>
        <dbReference type="Google" id="ProtNLM"/>
    </source>
</evidence>
<reference evidence="1" key="1">
    <citation type="journal article" date="2014" name="Sci. Rep.">
        <title>Minimally destructive sampling of type specimens of Pyropia (Bangiales, Rhodophyta) recovers complete plastid and mitochondrial genomes.</title>
        <authorList>
            <person name="Hughey J.R."/>
            <person name="Gabrielson P.W."/>
            <person name="Rohmer L."/>
            <person name="Tortolani J."/>
            <person name="Silva M."/>
            <person name="Miller K.A."/>
            <person name="Young J.D."/>
            <person name="Martell C."/>
            <person name="Ruediger E."/>
        </authorList>
    </citation>
    <scope>NUCLEOTIDE SEQUENCE</scope>
    <source>
        <strain evidence="1">LD 13037</strain>
    </source>
</reference>
<dbReference type="AlphaFoldDB" id="A0A023I7H3"/>
<dbReference type="EMBL" id="KF515973">
    <property type="protein sequence ID" value="AHB35216.1"/>
    <property type="molecule type" value="Genomic_DNA"/>
</dbReference>
<dbReference type="EMBL" id="KJ776828">
    <property type="protein sequence ID" value="AIA19587.1"/>
    <property type="molecule type" value="Genomic_DNA"/>
</dbReference>
<dbReference type="RefSeq" id="YP_009027513.1">
    <property type="nucleotide sequence ID" value="NC_024050.1"/>
</dbReference>
<dbReference type="EMBL" id="KJ776833">
    <property type="protein sequence ID" value="AIA20632.1"/>
    <property type="molecule type" value="Genomic_DNA"/>
</dbReference>
<evidence type="ECO:0000313" key="2">
    <source>
        <dbReference type="EMBL" id="AHB35007.1"/>
    </source>
</evidence>
<geneLocation type="plastid" evidence="1"/>
<organism evidence="1">
    <name type="scientific">Pyropia perforata</name>
    <name type="common">Red alga</name>
    <name type="synonym">Porphyra perforata</name>
    <dbReference type="NCBI Taxonomy" id="182771"/>
    <lineage>
        <taxon>Eukaryota</taxon>
        <taxon>Rhodophyta</taxon>
        <taxon>Bangiophyceae</taxon>
        <taxon>Bangiales</taxon>
        <taxon>Bangiaceae</taxon>
        <taxon>Pyropia</taxon>
    </lineage>
</organism>
<dbReference type="EMBL" id="KJ776834">
    <property type="protein sequence ID" value="AIA20841.1"/>
    <property type="molecule type" value="Genomic_DNA"/>
</dbReference>
<dbReference type="EMBL" id="KJ776827">
    <property type="protein sequence ID" value="AIA19378.1"/>
    <property type="molecule type" value="Genomic_DNA"/>
</dbReference>
<sequence>MCICINCNHIAQCNTYYLIESQHKQLHLSENPIFTPEGPVICVNISNNGNNTQTDWDLIECLSFVEKPNSWNLGCN</sequence>
<dbReference type="EMBL" id="KC904971">
    <property type="protein sequence ID" value="AGV01087.1"/>
    <property type="molecule type" value="Genomic_DNA"/>
</dbReference>
<evidence type="ECO:0000313" key="1">
    <source>
        <dbReference type="EMBL" id="AGV01087.1"/>
    </source>
</evidence>
<dbReference type="EMBL" id="KJ776835">
    <property type="protein sequence ID" value="AIA21050.1"/>
    <property type="molecule type" value="Genomic_DNA"/>
</dbReference>
<dbReference type="EMBL" id="KJ776831">
    <property type="protein sequence ID" value="AIA20214.1"/>
    <property type="molecule type" value="Genomic_DNA"/>
</dbReference>
<keyword evidence="1" id="KW-0934">Plastid</keyword>
<dbReference type="EMBL" id="KF515972">
    <property type="protein sequence ID" value="AHB35007.1"/>
    <property type="molecule type" value="Genomic_DNA"/>
</dbReference>
<dbReference type="EMBL" id="KJ776830">
    <property type="protein sequence ID" value="AIA20005.1"/>
    <property type="molecule type" value="Genomic_DNA"/>
</dbReference>
<keyword evidence="2" id="KW-0150">Chloroplast</keyword>
<dbReference type="EMBL" id="KJ776829">
    <property type="protein sequence ID" value="AIA19796.1"/>
    <property type="molecule type" value="Genomic_DNA"/>
</dbReference>
<gene>
    <name evidence="1" type="primary">ycf34</name>
</gene>